<protein>
    <recommendedName>
        <fullName evidence="2">Poly(ADP-ribose) glycohydrolase ARH3</fullName>
    </recommendedName>
</protein>
<dbReference type="SUPFAM" id="SSF101478">
    <property type="entry name" value="ADP-ribosylglycohydrolase"/>
    <property type="match status" value="1"/>
</dbReference>
<dbReference type="Gene3D" id="1.10.4080.10">
    <property type="entry name" value="ADP-ribosylation/Crystallin J1"/>
    <property type="match status" value="1"/>
</dbReference>
<reference evidence="1" key="1">
    <citation type="journal article" date="2012" name="Nature">
        <title>The oyster genome reveals stress adaptation and complexity of shell formation.</title>
        <authorList>
            <person name="Zhang G."/>
            <person name="Fang X."/>
            <person name="Guo X."/>
            <person name="Li L."/>
            <person name="Luo R."/>
            <person name="Xu F."/>
            <person name="Yang P."/>
            <person name="Zhang L."/>
            <person name="Wang X."/>
            <person name="Qi H."/>
            <person name="Xiong Z."/>
            <person name="Que H."/>
            <person name="Xie Y."/>
            <person name="Holland P.W."/>
            <person name="Paps J."/>
            <person name="Zhu Y."/>
            <person name="Wu F."/>
            <person name="Chen Y."/>
            <person name="Wang J."/>
            <person name="Peng C."/>
            <person name="Meng J."/>
            <person name="Yang L."/>
            <person name="Liu J."/>
            <person name="Wen B."/>
            <person name="Zhang N."/>
            <person name="Huang Z."/>
            <person name="Zhu Q."/>
            <person name="Feng Y."/>
            <person name="Mount A."/>
            <person name="Hedgecock D."/>
            <person name="Xu Z."/>
            <person name="Liu Y."/>
            <person name="Domazet-Loso T."/>
            <person name="Du Y."/>
            <person name="Sun X."/>
            <person name="Zhang S."/>
            <person name="Liu B."/>
            <person name="Cheng P."/>
            <person name="Jiang X."/>
            <person name="Li J."/>
            <person name="Fan D."/>
            <person name="Wang W."/>
            <person name="Fu W."/>
            <person name="Wang T."/>
            <person name="Wang B."/>
            <person name="Zhang J."/>
            <person name="Peng Z."/>
            <person name="Li Y."/>
            <person name="Li N."/>
            <person name="Wang J."/>
            <person name="Chen M."/>
            <person name="He Y."/>
            <person name="Tan F."/>
            <person name="Song X."/>
            <person name="Zheng Q."/>
            <person name="Huang R."/>
            <person name="Yang H."/>
            <person name="Du X."/>
            <person name="Chen L."/>
            <person name="Yang M."/>
            <person name="Gaffney P.M."/>
            <person name="Wang S."/>
            <person name="Luo L."/>
            <person name="She Z."/>
            <person name="Ming Y."/>
            <person name="Huang W."/>
            <person name="Zhang S."/>
            <person name="Huang B."/>
            <person name="Zhang Y."/>
            <person name="Qu T."/>
            <person name="Ni P."/>
            <person name="Miao G."/>
            <person name="Wang J."/>
            <person name="Wang Q."/>
            <person name="Steinberg C.E."/>
            <person name="Wang H."/>
            <person name="Li N."/>
            <person name="Qian L."/>
            <person name="Zhang G."/>
            <person name="Li Y."/>
            <person name="Yang H."/>
            <person name="Liu X."/>
            <person name="Wang J."/>
            <person name="Yin Y."/>
            <person name="Wang J."/>
        </authorList>
    </citation>
    <scope>NUCLEOTIDE SEQUENCE [LARGE SCALE GENOMIC DNA]</scope>
    <source>
        <strain evidence="1">05x7-T-G4-1.051#20</strain>
    </source>
</reference>
<dbReference type="AlphaFoldDB" id="K1QBL9"/>
<gene>
    <name evidence="1" type="ORF">CGI_10008926</name>
</gene>
<proteinExistence type="predicted"/>
<dbReference type="EMBL" id="JH817721">
    <property type="protein sequence ID" value="EKC34182.1"/>
    <property type="molecule type" value="Genomic_DNA"/>
</dbReference>
<dbReference type="InterPro" id="IPR005502">
    <property type="entry name" value="Ribosyl_crysJ1"/>
</dbReference>
<organism evidence="1">
    <name type="scientific">Magallana gigas</name>
    <name type="common">Pacific oyster</name>
    <name type="synonym">Crassostrea gigas</name>
    <dbReference type="NCBI Taxonomy" id="29159"/>
    <lineage>
        <taxon>Eukaryota</taxon>
        <taxon>Metazoa</taxon>
        <taxon>Spiralia</taxon>
        <taxon>Lophotrochozoa</taxon>
        <taxon>Mollusca</taxon>
        <taxon>Bivalvia</taxon>
        <taxon>Autobranchia</taxon>
        <taxon>Pteriomorphia</taxon>
        <taxon>Ostreida</taxon>
        <taxon>Ostreoidea</taxon>
        <taxon>Ostreidae</taxon>
        <taxon>Magallana</taxon>
    </lineage>
</organism>
<sequence>MMTDLCVTPSALAPTVTPLPKGSEQRLKLHQSATARLGSACYVEGAMSSMLFLALEFADDVNAGLLANANCGGENCHRGAALGALLGASVGYKDCQISPEFKEGSRISIIGKSTRNIANLKKMGDKKT</sequence>
<dbReference type="HOGENOM" id="CLU_1961723_0_0_1"/>
<dbReference type="InParanoid" id="K1QBL9"/>
<dbReference type="Pfam" id="PF03747">
    <property type="entry name" value="ADP_ribosyl_GH"/>
    <property type="match status" value="1"/>
</dbReference>
<evidence type="ECO:0008006" key="2">
    <source>
        <dbReference type="Google" id="ProtNLM"/>
    </source>
</evidence>
<name>K1QBL9_MAGGI</name>
<dbReference type="InterPro" id="IPR036705">
    <property type="entry name" value="Ribosyl_crysJ1_sf"/>
</dbReference>
<accession>K1QBL9</accession>
<evidence type="ECO:0000313" key="1">
    <source>
        <dbReference type="EMBL" id="EKC34182.1"/>
    </source>
</evidence>